<accession>A0A2Z6T730</accession>
<evidence type="ECO:0000256" key="1">
    <source>
        <dbReference type="SAM" id="Phobius"/>
    </source>
</evidence>
<dbReference type="EMBL" id="BFBY01000005">
    <property type="protein sequence ID" value="GBG04866.1"/>
    <property type="molecule type" value="Genomic_DNA"/>
</dbReference>
<feature type="transmembrane region" description="Helical" evidence="1">
    <location>
        <begin position="7"/>
        <end position="27"/>
    </location>
</feature>
<proteinExistence type="predicted"/>
<organism evidence="2 3">
    <name type="scientific">Lactobacillus rodentium</name>
    <dbReference type="NCBI Taxonomy" id="947835"/>
    <lineage>
        <taxon>Bacteria</taxon>
        <taxon>Bacillati</taxon>
        <taxon>Bacillota</taxon>
        <taxon>Bacilli</taxon>
        <taxon>Lactobacillales</taxon>
        <taxon>Lactobacillaceae</taxon>
        <taxon>Lactobacillus</taxon>
    </lineage>
</organism>
<evidence type="ECO:0000313" key="3">
    <source>
        <dbReference type="Proteomes" id="UP000257317"/>
    </source>
</evidence>
<name>A0A2Z6T730_9LACO</name>
<feature type="transmembrane region" description="Helical" evidence="1">
    <location>
        <begin position="64"/>
        <end position="89"/>
    </location>
</feature>
<keyword evidence="1" id="KW-0812">Transmembrane</keyword>
<comment type="caution">
    <text evidence="2">The sequence shown here is derived from an EMBL/GenBank/DDBJ whole genome shotgun (WGS) entry which is preliminary data.</text>
</comment>
<protein>
    <submittedName>
        <fullName evidence="2">Uncharacterized protein</fullName>
    </submittedName>
</protein>
<reference evidence="3" key="1">
    <citation type="submission" date="2018-03" db="EMBL/GenBank/DDBJ databases">
        <title>New taxa in the Lactobacillus gasseri group.</title>
        <authorList>
            <person name="Tanizawa Y."/>
            <person name="Tohno M."/>
            <person name="Endo A."/>
            <person name="Arita M."/>
        </authorList>
    </citation>
    <scope>NUCLEOTIDE SEQUENCE [LARGE SCALE GENOMIC DNA]</scope>
    <source>
        <strain evidence="3">DSM 24759</strain>
    </source>
</reference>
<feature type="transmembrane region" description="Helical" evidence="1">
    <location>
        <begin position="33"/>
        <end position="52"/>
    </location>
</feature>
<dbReference type="OrthoDB" id="2319452at2"/>
<dbReference type="RefSeq" id="WP_117118209.1">
    <property type="nucleotide sequence ID" value="NZ_BFBY01000005.1"/>
</dbReference>
<sequence>MERKIQFWLRLTGWAGLLSGSAYLMLFQAYKSLIFAVPLLIVVIFSVYLLTTAKEKMWLNPRKLLSTCIFAFIFVSLIQGLFMAIAYYYGRKNANQ</sequence>
<keyword evidence="1" id="KW-1133">Transmembrane helix</keyword>
<keyword evidence="1" id="KW-0472">Membrane</keyword>
<dbReference type="Proteomes" id="UP000257317">
    <property type="component" value="Unassembled WGS sequence"/>
</dbReference>
<keyword evidence="3" id="KW-1185">Reference proteome</keyword>
<gene>
    <name evidence="2" type="ORF">LrDSM24759_07800</name>
</gene>
<evidence type="ECO:0000313" key="2">
    <source>
        <dbReference type="EMBL" id="GBG04866.1"/>
    </source>
</evidence>
<dbReference type="AlphaFoldDB" id="A0A2Z6T730"/>